<dbReference type="InterPro" id="IPR040052">
    <property type="entry name" value="RBM17"/>
</dbReference>
<feature type="region of interest" description="Disordered" evidence="1">
    <location>
        <begin position="249"/>
        <end position="301"/>
    </location>
</feature>
<feature type="compositionally biased region" description="Low complexity" evidence="1">
    <location>
        <begin position="116"/>
        <end position="125"/>
    </location>
</feature>
<dbReference type="InterPro" id="IPR000467">
    <property type="entry name" value="G_patch_dom"/>
</dbReference>
<dbReference type="Pfam" id="PF01585">
    <property type="entry name" value="G-patch"/>
    <property type="match status" value="1"/>
</dbReference>
<dbReference type="AlphaFoldDB" id="D6PJ25"/>
<feature type="compositionally biased region" description="Basic and acidic residues" evidence="1">
    <location>
        <begin position="143"/>
        <end position="157"/>
    </location>
</feature>
<evidence type="ECO:0000256" key="1">
    <source>
        <dbReference type="SAM" id="MobiDB-lite"/>
    </source>
</evidence>
<dbReference type="GO" id="GO:0045292">
    <property type="term" value="P:mRNA cis splicing, via spliceosome"/>
    <property type="evidence" value="ECO:0007669"/>
    <property type="project" value="InterPro"/>
</dbReference>
<reference evidence="3" key="1">
    <citation type="journal article" date="2010" name="ISME J.">
        <title>Metagenome of the Mediterranean deep chlorophyll maximum studied by direct and fosmid library 454 pyrosequencing.</title>
        <authorList>
            <person name="Ghai R."/>
            <person name="Martin-Cuadrado A.B."/>
            <person name="Molto A.G."/>
            <person name="Heredia I.G."/>
            <person name="Cabrera R."/>
            <person name="Martin J."/>
            <person name="Verdu M."/>
            <person name="Deschamps P."/>
            <person name="Moreira D."/>
            <person name="Lopez-Garcia P."/>
            <person name="Mira A."/>
            <person name="Rodriguez-Valera F."/>
        </authorList>
    </citation>
    <scope>NUCLEOTIDE SEQUENCE</scope>
</reference>
<dbReference type="EMBL" id="GU943088">
    <property type="protein sequence ID" value="ADD95726.1"/>
    <property type="molecule type" value="Genomic_DNA"/>
</dbReference>
<name>D6PJ25_9ZZZZ</name>
<feature type="compositionally biased region" description="Basic and acidic residues" evidence="1">
    <location>
        <begin position="179"/>
        <end position="228"/>
    </location>
</feature>
<dbReference type="GO" id="GO:0003676">
    <property type="term" value="F:nucleic acid binding"/>
    <property type="evidence" value="ECO:0007669"/>
    <property type="project" value="InterPro"/>
</dbReference>
<evidence type="ECO:0000313" key="3">
    <source>
        <dbReference type="EMBL" id="ADD95726.1"/>
    </source>
</evidence>
<dbReference type="SMART" id="SM00443">
    <property type="entry name" value="G_patch"/>
    <property type="match status" value="1"/>
</dbReference>
<protein>
    <recommendedName>
        <fullName evidence="2">G-patch domain-containing protein</fullName>
    </recommendedName>
</protein>
<sequence length="301" mass="34398">MSAKNQKKEEEKERETKTISEEKSSNATTSSSWGKRERAVVASATTTRKEEDKEEDKEDVFGAMKVTSTAMTKRRRGVESSIGSSDRKKTMLNFTPEQMKMQQFALRAKHRRQKQEQLQQQQQEKNGAKTTTPNGSTKANNNAREKRAGEWREEGQRGNDGFVAGWDCPDEYDPFKPNSYEDAKLQRTRDDEEKTRREKDWMERKKIKEEAREKEKKEKEQEVKKKENGGGGKGMSMAMKLMKKMGWEEGKGLGKNQDGIDAPLAVKKDGRDTGRIVQSKALFSSKSEKIKGKTNDPTNTE</sequence>
<dbReference type="PANTHER" id="PTHR13288">
    <property type="entry name" value="SPLICING FACTOR 45 SPF45"/>
    <property type="match status" value="1"/>
</dbReference>
<proteinExistence type="predicted"/>
<accession>D6PJ25</accession>
<feature type="domain" description="G-patch" evidence="2">
    <location>
        <begin position="234"/>
        <end position="280"/>
    </location>
</feature>
<evidence type="ECO:0000259" key="2">
    <source>
        <dbReference type="PROSITE" id="PS50174"/>
    </source>
</evidence>
<dbReference type="PROSITE" id="PS50174">
    <property type="entry name" value="G_PATCH"/>
    <property type="match status" value="1"/>
</dbReference>
<feature type="compositionally biased region" description="Basic and acidic residues" evidence="1">
    <location>
        <begin position="1"/>
        <end position="24"/>
    </location>
</feature>
<dbReference type="PANTHER" id="PTHR13288:SF8">
    <property type="entry name" value="SPLICING FACTOR 45"/>
    <property type="match status" value="1"/>
</dbReference>
<feature type="compositionally biased region" description="Polar residues" evidence="1">
    <location>
        <begin position="128"/>
        <end position="142"/>
    </location>
</feature>
<feature type="region of interest" description="Disordered" evidence="1">
    <location>
        <begin position="1"/>
        <end position="236"/>
    </location>
</feature>
<organism evidence="3">
    <name type="scientific">uncultured organism MedDCM-OCT-S04-C161</name>
    <dbReference type="NCBI Taxonomy" id="743611"/>
    <lineage>
        <taxon>unclassified sequences</taxon>
        <taxon>environmental samples</taxon>
    </lineage>
</organism>